<keyword evidence="13 17" id="KW-0472">Membrane</keyword>
<dbReference type="PROSITE" id="PS50929">
    <property type="entry name" value="ABC_TM1F"/>
    <property type="match status" value="2"/>
</dbReference>
<feature type="transmembrane region" description="Helical" evidence="17">
    <location>
        <begin position="140"/>
        <end position="160"/>
    </location>
</feature>
<keyword evidence="5" id="KW-1003">Cell membrane</keyword>
<dbReference type="InterPro" id="IPR050173">
    <property type="entry name" value="ABC_transporter_C-like"/>
</dbReference>
<proteinExistence type="inferred from homology"/>
<evidence type="ECO:0000256" key="3">
    <source>
        <dbReference type="ARBA" id="ARBA00009726"/>
    </source>
</evidence>
<dbReference type="Pfam" id="PF00664">
    <property type="entry name" value="ABC_membrane"/>
    <property type="match status" value="2"/>
</dbReference>
<comment type="subcellular location">
    <subcellularLocation>
        <location evidence="2">Cell membrane</location>
        <topology evidence="2">Multi-pass membrane protein</topology>
    </subcellularLocation>
    <subcellularLocation>
        <location evidence="1">Vacuole membrane</location>
        <topology evidence="1">Multi-pass membrane protein</topology>
    </subcellularLocation>
</comment>
<dbReference type="InterPro" id="IPR056227">
    <property type="entry name" value="TMD0_ABC"/>
</dbReference>
<evidence type="ECO:0000256" key="11">
    <source>
        <dbReference type="ARBA" id="ARBA00022967"/>
    </source>
</evidence>
<dbReference type="RefSeq" id="XP_055892092.1">
    <property type="nucleotide sequence ID" value="XM_056036117.1"/>
</dbReference>
<feature type="transmembrane region" description="Helical" evidence="17">
    <location>
        <begin position="39"/>
        <end position="60"/>
    </location>
</feature>
<dbReference type="CDD" id="cd18595">
    <property type="entry name" value="ABC_6TM_MRP1_2_3_6_D1_like"/>
    <property type="match status" value="1"/>
</dbReference>
<dbReference type="NCBIfam" id="TIGR00957">
    <property type="entry name" value="MRP_assoc_pro"/>
    <property type="match status" value="1"/>
</dbReference>
<evidence type="ECO:0000256" key="4">
    <source>
        <dbReference type="ARBA" id="ARBA00022448"/>
    </source>
</evidence>
<dbReference type="Gene3D" id="1.20.1560.10">
    <property type="entry name" value="ABC transporter type 1, transmembrane domain"/>
    <property type="match status" value="2"/>
</dbReference>
<keyword evidence="11" id="KW-1278">Translocase</keyword>
<evidence type="ECO:0000256" key="1">
    <source>
        <dbReference type="ARBA" id="ARBA00004128"/>
    </source>
</evidence>
<dbReference type="OMA" id="RVDHNFK"/>
<dbReference type="GO" id="GO:0005774">
    <property type="term" value="C:vacuolar membrane"/>
    <property type="evidence" value="ECO:0007669"/>
    <property type="project" value="UniProtKB-SubCell"/>
</dbReference>
<dbReference type="InterPro" id="IPR003439">
    <property type="entry name" value="ABC_transporter-like_ATP-bd"/>
</dbReference>
<dbReference type="FunFam" id="3.40.50.300:FF:000074">
    <property type="entry name" value="Multidrug resistance-associated protein 5 isoform 1"/>
    <property type="match status" value="1"/>
</dbReference>
<dbReference type="Pfam" id="PF24357">
    <property type="entry name" value="TMD0_ABC"/>
    <property type="match status" value="1"/>
</dbReference>
<keyword evidence="10" id="KW-0067">ATP-binding</keyword>
<dbReference type="GeneID" id="106068717"/>
<keyword evidence="4" id="KW-0813">Transport</keyword>
<feature type="transmembrane region" description="Helical" evidence="17">
    <location>
        <begin position="478"/>
        <end position="500"/>
    </location>
</feature>
<dbReference type="Gene3D" id="3.40.50.300">
    <property type="entry name" value="P-loop containing nucleotide triphosphate hydrolases"/>
    <property type="match status" value="2"/>
</dbReference>
<dbReference type="PROSITE" id="PS00211">
    <property type="entry name" value="ABC_TRANSPORTER_1"/>
    <property type="match status" value="2"/>
</dbReference>
<dbReference type="GO" id="GO:0005886">
    <property type="term" value="C:plasma membrane"/>
    <property type="evidence" value="ECO:0007669"/>
    <property type="project" value="UniProtKB-SubCell"/>
</dbReference>
<evidence type="ECO:0000259" key="19">
    <source>
        <dbReference type="PROSITE" id="PS50929"/>
    </source>
</evidence>
<reference evidence="21" key="1">
    <citation type="submission" date="2025-08" db="UniProtKB">
        <authorList>
            <consortium name="RefSeq"/>
        </authorList>
    </citation>
    <scope>IDENTIFICATION</scope>
</reference>
<evidence type="ECO:0000256" key="6">
    <source>
        <dbReference type="ARBA" id="ARBA00022554"/>
    </source>
</evidence>
<feature type="domain" description="ABC transporter" evidence="18">
    <location>
        <begin position="1347"/>
        <end position="1581"/>
    </location>
</feature>
<dbReference type="InterPro" id="IPR027417">
    <property type="entry name" value="P-loop_NTPase"/>
</dbReference>
<evidence type="ECO:0000313" key="20">
    <source>
        <dbReference type="Proteomes" id="UP001165740"/>
    </source>
</evidence>
<dbReference type="InterPro" id="IPR036640">
    <property type="entry name" value="ABC1_TM_sf"/>
</dbReference>
<dbReference type="SMART" id="SM00382">
    <property type="entry name" value="AAA"/>
    <property type="match status" value="2"/>
</dbReference>
<evidence type="ECO:0000256" key="9">
    <source>
        <dbReference type="ARBA" id="ARBA00022741"/>
    </source>
</evidence>
<evidence type="ECO:0000313" key="21">
    <source>
        <dbReference type="RefSeq" id="XP_055892092.1"/>
    </source>
</evidence>
<feature type="compositionally biased region" description="Basic and acidic residues" evidence="16">
    <location>
        <begin position="297"/>
        <end position="316"/>
    </location>
</feature>
<keyword evidence="6" id="KW-0926">Vacuole</keyword>
<feature type="transmembrane region" description="Helical" evidence="17">
    <location>
        <begin position="107"/>
        <end position="128"/>
    </location>
</feature>
<evidence type="ECO:0000256" key="10">
    <source>
        <dbReference type="ARBA" id="ARBA00022840"/>
    </source>
</evidence>
<gene>
    <name evidence="21" type="primary">LOC106068717</name>
</gene>
<feature type="region of interest" description="Disordered" evidence="16">
    <location>
        <begin position="915"/>
        <end position="962"/>
    </location>
</feature>
<evidence type="ECO:0000256" key="13">
    <source>
        <dbReference type="ARBA" id="ARBA00023136"/>
    </source>
</evidence>
<feature type="transmembrane region" description="Helical" evidence="17">
    <location>
        <begin position="172"/>
        <end position="191"/>
    </location>
</feature>
<sequence>MIPNLTDFEKFCGDSPFWNESLLFDDTYPHFTECFRHVAITWIPCLLFIAATPLYLIYLLRYDEYPPLKLSGLHVLKMLCSVVLLAISVSILIVKGTADDQSSIPDVLYVSEGLKAACFLISLILIRLEHRKGVTTSPVLWTYWTIMLIVAIVPFYSYIIEHLHETDEFSFIIFYVYFGVLTLQVILTSVVEKRSGNYLDLSQNTNPSPEVNASFPNQLSFGWLNSLIIRGYKKTLAEEDIYDLAPEDTCSVVIPPFEKAWEAEQARVEAFNKKISPDWRQQAQKFKPTKPTNEKTPLIKEKSSKADDKKMKDARAPKSPFKSPSLLRVLVKVYGPVMLAAQIVKTLMDLLPFATPKITEALLSYVAMKDAEQVWKGYVLAGGYFVVQFIVSLGSNQALLALRRLGMRVKAALISAIYKKSLTITNINDETTAGEIVNLMSVDSQKIEDVFNYMYFMVSTPFQLGLSIYMLYEQLGVAVFAGLGVMLAAVPFNGVIGYFLRNYQMQQMKLKDKRMKLMSEVLTGIKVLKLYAWESSFEQKVEEIRKEELRVIKKFSYVIAALIFMFNTIPYMVQLTSFGVYIALSDEGYLSPTTAFVSLQLFNMLNIPLTFLPMLIPMLVQAGVAVTRLARYLNTDDIKPDVITRDPSAENAVEIVNGDFTWDKEQLIPTLRDINIAIKPGSLVAVVGTVGCGKSSLLTAILGEMEKLKGKVTIKSSIAYVPQEAWIQNATLKDNILFGADFQRRRYDKVVEACALKADLEILPGGDATEIGEKGINISGGQKQRVSLARAVYSNNDIYLLDDPLSAVDSHVGKHIFQKVISRSGILKDKTRILVTHGVHWLPSVDSIIVMSNGAISESGSYDELLEKNGAFAQFLKEYLQEGMNSDTEVDTDPEIEAMKRSVLQRVESITGRITDGFTSADEKEKSHGGLSSSARQRRPRPSAKQGVNTDAKRKPRKRENSIMESATHLLSDVESSLALHKSGIYTPAAGERLIEAEVGATGKVKFTIYMHYFRAIGMPFFLLALLVYGMFSAASVFSGIWLSMWTDDELLLNTSRSSEPEYKDKLNVYLGVYAASGIGQGVLILIFAFLAAIKMTEAAQSLHQYLLENVMRSPMSFFDTTPVGRIVNRFSRDVEVIDNALPGTMRQALNCIGRVLTAIVTISYGTPIFLSVMVPISILYILIQIAYIPTCRQLRRLDSITRSPIYTHFSETLSGTASIRAYGVQSRFARESRSRVDHNFKFYFAGIASSTWLSFRLQLLGNLVVLAAAIFAVASTDIDTGIVGLSVSYATQMTGAFEFLVTMMSEVETNIVSVERVKEYTETPREAEWVLPGQRPKSDWPHTGHVEFDKYQTRYREGLELVLKDISCKIRGGEKIGIVGRTGAGKSSMTVALFRIIEAAGGKIFIDGLDVSQMGLHDLRSRLTILPQDPVIFSGTLRMNLDPFSRHGDTEIWEALEHAYLKHFVESLPQGLDYECGEGGSNLSVGQRQLLCLARTLLRKTKILVLDEATAAVDFETDELIQKTIRSEFKDSTVLTIAHRLNTILDYDRVMVLDQGYIKEFNSPNILLSDKTSVFHGMAKDAGLV</sequence>
<keyword evidence="20" id="KW-1185">Reference proteome</keyword>
<evidence type="ECO:0000256" key="16">
    <source>
        <dbReference type="SAM" id="MobiDB-lite"/>
    </source>
</evidence>
<dbReference type="GO" id="GO:0015431">
    <property type="term" value="F:ABC-type glutathione S-conjugate transporter activity"/>
    <property type="evidence" value="ECO:0007669"/>
    <property type="project" value="UniProtKB-EC"/>
</dbReference>
<dbReference type="GO" id="GO:0016887">
    <property type="term" value="F:ATP hydrolysis activity"/>
    <property type="evidence" value="ECO:0007669"/>
    <property type="project" value="InterPro"/>
</dbReference>
<dbReference type="GO" id="GO:0000323">
    <property type="term" value="C:lytic vacuole"/>
    <property type="evidence" value="ECO:0007669"/>
    <property type="project" value="UniProtKB-ARBA"/>
</dbReference>
<feature type="transmembrane region" description="Helical" evidence="17">
    <location>
        <begin position="325"/>
        <end position="344"/>
    </location>
</feature>
<evidence type="ECO:0000256" key="17">
    <source>
        <dbReference type="SAM" id="Phobius"/>
    </source>
</evidence>
<dbReference type="InterPro" id="IPR017871">
    <property type="entry name" value="ABC_transporter-like_CS"/>
</dbReference>
<organism evidence="20 21">
    <name type="scientific">Biomphalaria glabrata</name>
    <name type="common">Bloodfluke planorb</name>
    <name type="synonym">Freshwater snail</name>
    <dbReference type="NCBI Taxonomy" id="6526"/>
    <lineage>
        <taxon>Eukaryota</taxon>
        <taxon>Metazoa</taxon>
        <taxon>Spiralia</taxon>
        <taxon>Lophotrochozoa</taxon>
        <taxon>Mollusca</taxon>
        <taxon>Gastropoda</taxon>
        <taxon>Heterobranchia</taxon>
        <taxon>Euthyneura</taxon>
        <taxon>Panpulmonata</taxon>
        <taxon>Hygrophila</taxon>
        <taxon>Lymnaeoidea</taxon>
        <taxon>Planorbidae</taxon>
        <taxon>Biomphalaria</taxon>
    </lineage>
</organism>
<feature type="region of interest" description="Disordered" evidence="16">
    <location>
        <begin position="280"/>
        <end position="319"/>
    </location>
</feature>
<dbReference type="CDD" id="cd03244">
    <property type="entry name" value="ABCC_MRP_domain2"/>
    <property type="match status" value="1"/>
</dbReference>
<feature type="transmembrane region" description="Helical" evidence="17">
    <location>
        <begin position="555"/>
        <end position="584"/>
    </location>
</feature>
<dbReference type="SUPFAM" id="SSF52540">
    <property type="entry name" value="P-loop containing nucleoside triphosphate hydrolases"/>
    <property type="match status" value="2"/>
</dbReference>
<evidence type="ECO:0000256" key="7">
    <source>
        <dbReference type="ARBA" id="ARBA00022692"/>
    </source>
</evidence>
<feature type="transmembrane region" description="Helical" evidence="17">
    <location>
        <begin position="604"/>
        <end position="626"/>
    </location>
</feature>
<feature type="transmembrane region" description="Helical" evidence="17">
    <location>
        <begin position="1156"/>
        <end position="1184"/>
    </location>
</feature>
<dbReference type="GO" id="GO:0005524">
    <property type="term" value="F:ATP binding"/>
    <property type="evidence" value="ECO:0007669"/>
    <property type="project" value="UniProtKB-KW"/>
</dbReference>
<keyword evidence="7 17" id="KW-0812">Transmembrane</keyword>
<evidence type="ECO:0000256" key="5">
    <source>
        <dbReference type="ARBA" id="ARBA00022475"/>
    </source>
</evidence>
<comment type="similarity">
    <text evidence="3">Belongs to the ABC transporter superfamily. ABCC family. Conjugate transporter (TC 3.A.1.208) subfamily.</text>
</comment>
<comment type="catalytic activity">
    <reaction evidence="15">
        <text>leukotriene C4(in) + ATP + H2O = leukotriene C4(out) + ADP + phosphate + H(+)</text>
        <dbReference type="Rhea" id="RHEA:38963"/>
        <dbReference type="ChEBI" id="CHEBI:15377"/>
        <dbReference type="ChEBI" id="CHEBI:15378"/>
        <dbReference type="ChEBI" id="CHEBI:30616"/>
        <dbReference type="ChEBI" id="CHEBI:43474"/>
        <dbReference type="ChEBI" id="CHEBI:57973"/>
        <dbReference type="ChEBI" id="CHEBI:456216"/>
    </reaction>
    <physiologicalReaction direction="left-to-right" evidence="15">
        <dbReference type="Rhea" id="RHEA:38964"/>
    </physiologicalReaction>
</comment>
<keyword evidence="8" id="KW-0677">Repeat</keyword>
<dbReference type="FunFam" id="1.20.1560.10:FF:000020">
    <property type="entry name" value="ABC metal ion transporter"/>
    <property type="match status" value="1"/>
</dbReference>
<dbReference type="FunFam" id="3.40.50.300:FF:000293">
    <property type="entry name" value="ATP binding cassette subfamily C member 1"/>
    <property type="match status" value="1"/>
</dbReference>
<dbReference type="Pfam" id="PF00005">
    <property type="entry name" value="ABC_tran"/>
    <property type="match status" value="2"/>
</dbReference>
<dbReference type="FunFam" id="1.20.1560.10:FF:000001">
    <property type="entry name" value="ATP-binding cassette subfamily C member 1"/>
    <property type="match status" value="1"/>
</dbReference>
<dbReference type="InterPro" id="IPR005292">
    <property type="entry name" value="MRP"/>
</dbReference>
<keyword evidence="12 17" id="KW-1133">Transmembrane helix</keyword>
<keyword evidence="9" id="KW-0547">Nucleotide-binding</keyword>
<evidence type="ECO:0000256" key="2">
    <source>
        <dbReference type="ARBA" id="ARBA00004651"/>
    </source>
</evidence>
<protein>
    <recommendedName>
        <fullName evidence="14">ABC-type glutathione-S-conjugate transporter</fullName>
        <ecNumber evidence="14">7.6.2.3</ecNumber>
    </recommendedName>
</protein>
<feature type="transmembrane region" description="Helical" evidence="17">
    <location>
        <begin position="450"/>
        <end position="472"/>
    </location>
</feature>
<dbReference type="PANTHER" id="PTHR24223:SF443">
    <property type="entry name" value="MULTIDRUG-RESISTANCE LIKE PROTEIN 1, ISOFORM I"/>
    <property type="match status" value="1"/>
</dbReference>
<feature type="transmembrane region" description="Helical" evidence="17">
    <location>
        <begin position="1021"/>
        <end position="1047"/>
    </location>
</feature>
<accession>A0A9W3AXZ8</accession>
<dbReference type="CDD" id="cd03250">
    <property type="entry name" value="ABCC_MRP_domain1"/>
    <property type="match status" value="1"/>
</dbReference>
<evidence type="ECO:0000256" key="14">
    <source>
        <dbReference type="ARBA" id="ARBA00024220"/>
    </source>
</evidence>
<evidence type="ECO:0000256" key="8">
    <source>
        <dbReference type="ARBA" id="ARBA00022737"/>
    </source>
</evidence>
<evidence type="ECO:0000259" key="18">
    <source>
        <dbReference type="PROSITE" id="PS50893"/>
    </source>
</evidence>
<feature type="domain" description="ABC transmembrane type-1" evidence="19">
    <location>
        <begin position="347"/>
        <end position="621"/>
    </location>
</feature>
<dbReference type="OrthoDB" id="6500128at2759"/>
<dbReference type="PROSITE" id="PS50893">
    <property type="entry name" value="ABC_TRANSPORTER_2"/>
    <property type="match status" value="2"/>
</dbReference>
<evidence type="ECO:0000256" key="15">
    <source>
        <dbReference type="ARBA" id="ARBA00047523"/>
    </source>
</evidence>
<dbReference type="EC" id="7.6.2.3" evidence="14"/>
<dbReference type="InterPro" id="IPR011527">
    <property type="entry name" value="ABC1_TM_dom"/>
</dbReference>
<dbReference type="SUPFAM" id="SSF90123">
    <property type="entry name" value="ABC transporter transmembrane region"/>
    <property type="match status" value="2"/>
</dbReference>
<feature type="domain" description="ABC transmembrane type-1" evidence="19">
    <location>
        <begin position="1023"/>
        <end position="1310"/>
    </location>
</feature>
<dbReference type="CDD" id="cd18603">
    <property type="entry name" value="ABC_6TM_MRP1_2_3_6_D2_like"/>
    <property type="match status" value="1"/>
</dbReference>
<feature type="transmembrane region" description="Helical" evidence="17">
    <location>
        <begin position="378"/>
        <end position="402"/>
    </location>
</feature>
<dbReference type="InterPro" id="IPR003593">
    <property type="entry name" value="AAA+_ATPase"/>
</dbReference>
<feature type="transmembrane region" description="Helical" evidence="17">
    <location>
        <begin position="72"/>
        <end position="95"/>
    </location>
</feature>
<feature type="compositionally biased region" description="Polar residues" evidence="16">
    <location>
        <begin position="280"/>
        <end position="295"/>
    </location>
</feature>
<dbReference type="Proteomes" id="UP001165740">
    <property type="component" value="Chromosome 7"/>
</dbReference>
<dbReference type="PANTHER" id="PTHR24223">
    <property type="entry name" value="ATP-BINDING CASSETTE SUB-FAMILY C"/>
    <property type="match status" value="1"/>
</dbReference>
<name>A0A9W3AXZ8_BIOGL</name>
<feature type="transmembrane region" description="Helical" evidence="17">
    <location>
        <begin position="1067"/>
        <end position="1094"/>
    </location>
</feature>
<feature type="domain" description="ABC transporter" evidence="18">
    <location>
        <begin position="653"/>
        <end position="878"/>
    </location>
</feature>
<evidence type="ECO:0000256" key="12">
    <source>
        <dbReference type="ARBA" id="ARBA00022989"/>
    </source>
</evidence>